<evidence type="ECO:0000313" key="13">
    <source>
        <dbReference type="Proteomes" id="UP000182882"/>
    </source>
</evidence>
<dbReference type="GO" id="GO:0003684">
    <property type="term" value="F:damaged DNA binding"/>
    <property type="evidence" value="ECO:0007669"/>
    <property type="project" value="UniProtKB-UniRule"/>
</dbReference>
<dbReference type="GO" id="GO:0005524">
    <property type="term" value="F:ATP binding"/>
    <property type="evidence" value="ECO:0007669"/>
    <property type="project" value="UniProtKB-UniRule"/>
</dbReference>
<dbReference type="InterPro" id="IPR005748">
    <property type="entry name" value="DNA_mismatch_repair_MutS"/>
</dbReference>
<dbReference type="SMART" id="SM00533">
    <property type="entry name" value="MUTSd"/>
    <property type="match status" value="1"/>
</dbReference>
<dbReference type="Gene3D" id="6.10.140.430">
    <property type="match status" value="1"/>
</dbReference>
<dbReference type="InterPro" id="IPR007695">
    <property type="entry name" value="DNA_mismatch_repair_MutS-lik_N"/>
</dbReference>
<gene>
    <name evidence="9" type="primary">mutS</name>
    <name evidence="12" type="ORF">SAMN05216406_10663</name>
</gene>
<dbReference type="EMBL" id="FNLN01000006">
    <property type="protein sequence ID" value="SDT86427.1"/>
    <property type="molecule type" value="Genomic_DNA"/>
</dbReference>
<dbReference type="Gene3D" id="3.30.420.110">
    <property type="entry name" value="MutS, connector domain"/>
    <property type="match status" value="1"/>
</dbReference>
<dbReference type="Gene3D" id="1.10.1420.10">
    <property type="match status" value="2"/>
</dbReference>
<sequence>MTPPKEQHTPMMQQYLRIKAQYPDMLMFYRMGDFYELFFDDAEKAAKLLGITLTRRGASAGEPIKMAGVPYHAAEQYLAKLVKAGESIAICEQVGDPATSKGPVAREVVRIITPGTLTDAALLEDKRNCILLSLWIQESILGLAWLNLAAGQLRIMETSPQNILSEFERLQPAEILIPEALMLDELQGKNWVIKRLPAWQFDRDNAINNLKRQFETHDLCGFGCEDLSTALCAASALLEYARLTQGAAALHITSLQAERESIYVRMDAATRRNLEISETIRGERSPTLLSLLDTCSTNMGSRLLQFWLHHPLRDRGEIQKRLDSITALIGENGSNSYVAVRNLLRQIVDIERITARIALKSARPRDLSGLRDSMKLFPEISTTIAQCQSERIDQLIQALQVKPAFGELLNTALLEEPGVVLREGNVIADGYDAELDELRALQNNCGEFLLQLEIREKERTGIPNLKVEYNRVHGFYIEVTHAHSEKIPADYRRRQTLKSAERYITPELKTFEDKALSAQDRALAREKYLYDELIEALLQHVDALQKMALSVAEIDVLCTLAERAQVLDYTVPYLSSENIVSIDTGRHPVVESQVENFVANDVQLGTKQIGTQHMLLITGPNMGGKSTYMRQIALISLLVHCGCYVPAKKACIGILDQIFTRIGAADDLASGRSTFMVEMTETANILHNATAQSLVLMDEVGRGTSTFDGLALAFAIARHLLTKNRSLTLFATHYFELTKLADEFKQVKNVHLDAVEYKQHIVFLHKVTEGPASQSYGLQVAALAGVPESAIRVARKYLINLEQESINREPQLDLFAFSISEPEGIVMQEHPVIPMLRNLSPDKLSPMQALEQIYLLKKMTDSEHDS</sequence>
<dbReference type="Pfam" id="PF05192">
    <property type="entry name" value="MutS_III"/>
    <property type="match status" value="1"/>
</dbReference>
<evidence type="ECO:0000256" key="9">
    <source>
        <dbReference type="HAMAP-Rule" id="MF_00096"/>
    </source>
</evidence>
<evidence type="ECO:0000256" key="5">
    <source>
        <dbReference type="ARBA" id="ARBA00022840"/>
    </source>
</evidence>
<keyword evidence="13" id="KW-1185">Reference proteome</keyword>
<keyword evidence="4 9" id="KW-0227">DNA damage</keyword>
<dbReference type="Gene3D" id="3.40.50.300">
    <property type="entry name" value="P-loop containing nucleotide triphosphate hydrolases"/>
    <property type="match status" value="1"/>
</dbReference>
<dbReference type="PROSITE" id="PS00486">
    <property type="entry name" value="DNA_MISMATCH_REPAIR_2"/>
    <property type="match status" value="1"/>
</dbReference>
<dbReference type="RefSeq" id="WP_062558229.1">
    <property type="nucleotide sequence ID" value="NZ_CP013341.1"/>
</dbReference>
<evidence type="ECO:0000256" key="7">
    <source>
        <dbReference type="ARBA" id="ARBA00023204"/>
    </source>
</evidence>
<dbReference type="Pfam" id="PF05188">
    <property type="entry name" value="MutS_II"/>
    <property type="match status" value="1"/>
</dbReference>
<dbReference type="InterPro" id="IPR016151">
    <property type="entry name" value="DNA_mismatch_repair_MutS_N"/>
</dbReference>
<dbReference type="InterPro" id="IPR007860">
    <property type="entry name" value="DNA_mmatch_repair_MutS_con_dom"/>
</dbReference>
<dbReference type="InterPro" id="IPR036678">
    <property type="entry name" value="MutS_con_dom_sf"/>
</dbReference>
<dbReference type="InterPro" id="IPR036187">
    <property type="entry name" value="DNA_mismatch_repair_MutS_sf"/>
</dbReference>
<dbReference type="SUPFAM" id="SSF53150">
    <property type="entry name" value="DNA repair protein MutS, domain II"/>
    <property type="match status" value="1"/>
</dbReference>
<evidence type="ECO:0000256" key="2">
    <source>
        <dbReference type="ARBA" id="ARBA00021982"/>
    </source>
</evidence>
<dbReference type="Proteomes" id="UP000182882">
    <property type="component" value="Unassembled WGS sequence"/>
</dbReference>
<keyword evidence="5 9" id="KW-0067">ATP-binding</keyword>
<accession>A0A1H2DU80</accession>
<feature type="domain" description="DNA mismatch repair proteins mutS family" evidence="11">
    <location>
        <begin position="693"/>
        <end position="709"/>
    </location>
</feature>
<dbReference type="NCBIfam" id="TIGR01070">
    <property type="entry name" value="mutS1"/>
    <property type="match status" value="1"/>
</dbReference>
<evidence type="ECO:0000256" key="6">
    <source>
        <dbReference type="ARBA" id="ARBA00023125"/>
    </source>
</evidence>
<dbReference type="PIRSF" id="PIRSF037677">
    <property type="entry name" value="DNA_mis_repair_Msh6"/>
    <property type="match status" value="1"/>
</dbReference>
<comment type="function">
    <text evidence="8 9">This protein is involved in the repair of mismatches in DNA. It is possible that it carries out the mismatch recognition step. This protein has a weak ATPase activity.</text>
</comment>
<dbReference type="SUPFAM" id="SSF55271">
    <property type="entry name" value="DNA repair protein MutS, domain I"/>
    <property type="match status" value="1"/>
</dbReference>
<dbReference type="AlphaFoldDB" id="A0A1H2DU80"/>
<protein>
    <recommendedName>
        <fullName evidence="2 9">DNA mismatch repair protein MutS</fullName>
    </recommendedName>
</protein>
<dbReference type="FunFam" id="1.10.1420.10:FF:000001">
    <property type="entry name" value="DNA mismatch repair protein MutS"/>
    <property type="match status" value="1"/>
</dbReference>
<dbReference type="NCBIfam" id="NF003810">
    <property type="entry name" value="PRK05399.1"/>
    <property type="match status" value="1"/>
</dbReference>
<dbReference type="FunFam" id="3.40.50.300:FF:000870">
    <property type="entry name" value="MutS protein homolog 4"/>
    <property type="match status" value="1"/>
</dbReference>
<evidence type="ECO:0000256" key="4">
    <source>
        <dbReference type="ARBA" id="ARBA00022763"/>
    </source>
</evidence>
<dbReference type="Gene3D" id="3.40.1170.10">
    <property type="entry name" value="DNA repair protein MutS, domain I"/>
    <property type="match status" value="1"/>
</dbReference>
<feature type="binding site" evidence="9">
    <location>
        <begin position="619"/>
        <end position="626"/>
    </location>
    <ligand>
        <name>ATP</name>
        <dbReference type="ChEBI" id="CHEBI:30616"/>
    </ligand>
</feature>
<dbReference type="PANTHER" id="PTHR11361:SF34">
    <property type="entry name" value="DNA MISMATCH REPAIR PROTEIN MSH1, MITOCHONDRIAL"/>
    <property type="match status" value="1"/>
</dbReference>
<dbReference type="PANTHER" id="PTHR11361">
    <property type="entry name" value="DNA MISMATCH REPAIR PROTEIN MUTS FAMILY MEMBER"/>
    <property type="match status" value="1"/>
</dbReference>
<dbReference type="InterPro" id="IPR017261">
    <property type="entry name" value="DNA_mismatch_repair_MutS/MSH"/>
</dbReference>
<dbReference type="GO" id="GO:0030983">
    <property type="term" value="F:mismatched DNA binding"/>
    <property type="evidence" value="ECO:0007669"/>
    <property type="project" value="InterPro"/>
</dbReference>
<dbReference type="SUPFAM" id="SSF48334">
    <property type="entry name" value="DNA repair protein MutS, domain III"/>
    <property type="match status" value="1"/>
</dbReference>
<dbReference type="InterPro" id="IPR007861">
    <property type="entry name" value="DNA_mismatch_repair_MutS_clamp"/>
</dbReference>
<dbReference type="GO" id="GO:0005829">
    <property type="term" value="C:cytosol"/>
    <property type="evidence" value="ECO:0007669"/>
    <property type="project" value="TreeGrafter"/>
</dbReference>
<dbReference type="GO" id="GO:0140664">
    <property type="term" value="F:ATP-dependent DNA damage sensor activity"/>
    <property type="evidence" value="ECO:0007669"/>
    <property type="project" value="InterPro"/>
</dbReference>
<dbReference type="SMART" id="SM00534">
    <property type="entry name" value="MUTSac"/>
    <property type="match status" value="1"/>
</dbReference>
<dbReference type="InterPro" id="IPR045076">
    <property type="entry name" value="MutS"/>
</dbReference>
<evidence type="ECO:0000256" key="1">
    <source>
        <dbReference type="ARBA" id="ARBA00006271"/>
    </source>
</evidence>
<dbReference type="HAMAP" id="MF_00096">
    <property type="entry name" value="MutS"/>
    <property type="match status" value="1"/>
</dbReference>
<evidence type="ECO:0000259" key="11">
    <source>
        <dbReference type="PROSITE" id="PS00486"/>
    </source>
</evidence>
<dbReference type="InterPro" id="IPR000432">
    <property type="entry name" value="DNA_mismatch_repair_MutS_C"/>
</dbReference>
<dbReference type="FunFam" id="3.40.1170.10:FF:000001">
    <property type="entry name" value="DNA mismatch repair protein MutS"/>
    <property type="match status" value="1"/>
</dbReference>
<proteinExistence type="inferred from homology"/>
<organism evidence="12 13">
    <name type="scientific">Nitrosomonas ureae</name>
    <dbReference type="NCBI Taxonomy" id="44577"/>
    <lineage>
        <taxon>Bacteria</taxon>
        <taxon>Pseudomonadati</taxon>
        <taxon>Pseudomonadota</taxon>
        <taxon>Betaproteobacteria</taxon>
        <taxon>Nitrosomonadales</taxon>
        <taxon>Nitrosomonadaceae</taxon>
        <taxon>Nitrosomonas</taxon>
    </lineage>
</organism>
<keyword evidence="7 9" id="KW-0234">DNA repair</keyword>
<evidence type="ECO:0000256" key="3">
    <source>
        <dbReference type="ARBA" id="ARBA00022741"/>
    </source>
</evidence>
<comment type="similarity">
    <text evidence="1 9 10">Belongs to the DNA mismatch repair MutS family.</text>
</comment>
<dbReference type="SUPFAM" id="SSF52540">
    <property type="entry name" value="P-loop containing nucleoside triphosphate hydrolases"/>
    <property type="match status" value="1"/>
</dbReference>
<name>A0A1H2DU80_9PROT</name>
<evidence type="ECO:0000313" key="12">
    <source>
        <dbReference type="EMBL" id="SDT86427.1"/>
    </source>
</evidence>
<keyword evidence="3 9" id="KW-0547">Nucleotide-binding</keyword>
<keyword evidence="6 9" id="KW-0238">DNA-binding</keyword>
<dbReference type="InterPro" id="IPR027417">
    <property type="entry name" value="P-loop_NTPase"/>
</dbReference>
<dbReference type="Pfam" id="PF00488">
    <property type="entry name" value="MutS_V"/>
    <property type="match status" value="1"/>
</dbReference>
<reference evidence="13" key="1">
    <citation type="submission" date="2016-10" db="EMBL/GenBank/DDBJ databases">
        <authorList>
            <person name="Varghese N."/>
            <person name="Submissions S."/>
        </authorList>
    </citation>
    <scope>NUCLEOTIDE SEQUENCE [LARGE SCALE GENOMIC DNA]</scope>
    <source>
        <strain evidence="13">Nm10</strain>
    </source>
</reference>
<dbReference type="KEGG" id="nur:ATY38_04360"/>
<dbReference type="Pfam" id="PF01624">
    <property type="entry name" value="MutS_I"/>
    <property type="match status" value="1"/>
</dbReference>
<evidence type="ECO:0000256" key="8">
    <source>
        <dbReference type="ARBA" id="ARBA00024647"/>
    </source>
</evidence>
<dbReference type="GO" id="GO:0006298">
    <property type="term" value="P:mismatch repair"/>
    <property type="evidence" value="ECO:0007669"/>
    <property type="project" value="UniProtKB-UniRule"/>
</dbReference>
<evidence type="ECO:0000256" key="10">
    <source>
        <dbReference type="RuleBase" id="RU003756"/>
    </source>
</evidence>
<dbReference type="CDD" id="cd03284">
    <property type="entry name" value="ABC_MutS1"/>
    <property type="match status" value="1"/>
</dbReference>
<dbReference type="Pfam" id="PF05190">
    <property type="entry name" value="MutS_IV"/>
    <property type="match status" value="1"/>
</dbReference>
<dbReference type="InterPro" id="IPR007696">
    <property type="entry name" value="DNA_mismatch_repair_MutS_core"/>
</dbReference>